<evidence type="ECO:0000313" key="1">
    <source>
        <dbReference type="EMBL" id="VAW83610.1"/>
    </source>
</evidence>
<name>A0A3B0Z3P4_9ZZZZ</name>
<reference evidence="1" key="1">
    <citation type="submission" date="2018-06" db="EMBL/GenBank/DDBJ databases">
        <authorList>
            <person name="Zhirakovskaya E."/>
        </authorList>
    </citation>
    <scope>NUCLEOTIDE SEQUENCE</scope>
</reference>
<protein>
    <submittedName>
        <fullName evidence="1">Uncharacterized protein</fullName>
    </submittedName>
</protein>
<proteinExistence type="predicted"/>
<dbReference type="AlphaFoldDB" id="A0A3B0Z3P4"/>
<gene>
    <name evidence="1" type="ORF">MNBD_GAMMA16-769</name>
</gene>
<accession>A0A3B0Z3P4</accession>
<dbReference type="EMBL" id="UOFO01000013">
    <property type="protein sequence ID" value="VAW83610.1"/>
    <property type="molecule type" value="Genomic_DNA"/>
</dbReference>
<sequence length="122" mass="13854">MNYILESKLHKLISHISYSQDSGWGLDFLQGFIVDIPQDKGELFIEAESLKVSLPDYFEVDGVPIVTSKFINIIENAGVDNFQALPVDIRFEDGVDEKHFLLNVIGRVKCFWVFNLVSSKAM</sequence>
<organism evidence="1">
    <name type="scientific">hydrothermal vent metagenome</name>
    <dbReference type="NCBI Taxonomy" id="652676"/>
    <lineage>
        <taxon>unclassified sequences</taxon>
        <taxon>metagenomes</taxon>
        <taxon>ecological metagenomes</taxon>
    </lineage>
</organism>